<accession>A0ABQ0JFE0</accession>
<dbReference type="InterPro" id="IPR036188">
    <property type="entry name" value="FAD/NAD-bd_sf"/>
</dbReference>
<keyword evidence="2" id="KW-1185">Reference proteome</keyword>
<protein>
    <submittedName>
        <fullName evidence="1">Anaerobic dehydrogenase</fullName>
    </submittedName>
</protein>
<reference evidence="2" key="2">
    <citation type="submission" date="2014-09" db="EMBL/GenBank/DDBJ databases">
        <authorList>
            <consortium name="NBRP consortium"/>
            <person name="Sawabe T."/>
            <person name="Meirelles P."/>
            <person name="Nakanishi M."/>
            <person name="Sayaka M."/>
            <person name="Hattori M."/>
            <person name="Ohkuma M."/>
        </authorList>
    </citation>
    <scope>NUCLEOTIDE SEQUENCE [LARGE SCALE GENOMIC DNA]</scope>
    <source>
        <strain evidence="2">JCM 19239</strain>
    </source>
</reference>
<evidence type="ECO:0000313" key="1">
    <source>
        <dbReference type="EMBL" id="GAL27477.1"/>
    </source>
</evidence>
<gene>
    <name evidence="1" type="ORF">JCM19239_2439</name>
</gene>
<reference evidence="2" key="1">
    <citation type="submission" date="2014-09" db="EMBL/GenBank/DDBJ databases">
        <title>Vibrio variabilis JCM 19239. (C206) whole genome shotgun sequence.</title>
        <authorList>
            <person name="Sawabe T."/>
            <person name="Meirelles P."/>
            <person name="Nakanishi M."/>
            <person name="Sayaka M."/>
            <person name="Hattori M."/>
            <person name="Ohkuma M."/>
        </authorList>
    </citation>
    <scope>NUCLEOTIDE SEQUENCE [LARGE SCALE GENOMIC DNA]</scope>
    <source>
        <strain evidence="2">JCM 19239</strain>
    </source>
</reference>
<comment type="caution">
    <text evidence="1">The sequence shown here is derived from an EMBL/GenBank/DDBJ whole genome shotgun (WGS) entry which is preliminary data.</text>
</comment>
<proteinExistence type="predicted"/>
<dbReference type="Proteomes" id="UP000029223">
    <property type="component" value="Unassembled WGS sequence"/>
</dbReference>
<sequence length="185" mass="20704">MPAELHEIEAAELEGVKFKFLTNPKANHADTTGRVQSIELEIMALGEPDSSGRRRPVSTGETETIEFDTVISALSQKPDTEFLKSARQSLPLTDWGTASADNDSMHHATTSTVLVILDVVLLRPLKRLPTARKRRMLLSAIFSKGTLNLSLRRSIAARQSVLLRFVKLNTYKSVRNHEQKRIILM</sequence>
<dbReference type="SUPFAM" id="SSF51905">
    <property type="entry name" value="FAD/NAD(P)-binding domain"/>
    <property type="match status" value="1"/>
</dbReference>
<name>A0ABQ0JFE0_9VIBR</name>
<evidence type="ECO:0000313" key="2">
    <source>
        <dbReference type="Proteomes" id="UP000029223"/>
    </source>
</evidence>
<organism evidence="1 2">
    <name type="scientific">Vibrio variabilis</name>
    <dbReference type="NCBI Taxonomy" id="990271"/>
    <lineage>
        <taxon>Bacteria</taxon>
        <taxon>Pseudomonadati</taxon>
        <taxon>Pseudomonadota</taxon>
        <taxon>Gammaproteobacteria</taxon>
        <taxon>Vibrionales</taxon>
        <taxon>Vibrionaceae</taxon>
        <taxon>Vibrio</taxon>
    </lineage>
</organism>
<dbReference type="EMBL" id="BBMS01000030">
    <property type="protein sequence ID" value="GAL27477.1"/>
    <property type="molecule type" value="Genomic_DNA"/>
</dbReference>
<dbReference type="Gene3D" id="3.50.50.60">
    <property type="entry name" value="FAD/NAD(P)-binding domain"/>
    <property type="match status" value="1"/>
</dbReference>